<dbReference type="Proteomes" id="UP000554837">
    <property type="component" value="Unassembled WGS sequence"/>
</dbReference>
<dbReference type="AlphaFoldDB" id="A0A840S703"/>
<reference evidence="3 4" key="1">
    <citation type="submission" date="2020-08" db="EMBL/GenBank/DDBJ databases">
        <title>Genomic Encyclopedia of Type Strains, Phase IV (KMG-IV): sequencing the most valuable type-strain genomes for metagenomic binning, comparative biology and taxonomic classification.</title>
        <authorList>
            <person name="Goeker M."/>
        </authorList>
    </citation>
    <scope>NUCLEOTIDE SEQUENCE [LARGE SCALE GENOMIC DNA]</scope>
    <source>
        <strain evidence="3 4">DSM 23958</strain>
    </source>
</reference>
<sequence length="232" mass="25683">MSTATFPDLPLLAEGEGWIAIDKPAGLLVHPSQLDAHEADTVLARAQAQFGRRFSPAHRLDKGTSGVLLLTHSAPAAALLGAWFRDEQIHKRYLGLVRGWPQGEQGVIDHPLARDPEQPSAGQAHLPAQTRWQVLQRLSWPVRTQPGFEHTRGALLELEPLQGRRHQIRRHCKHIAHPLIGDATHGKGPLNRALAAHLGRQRLWLHAQRLELPDSQVIEAPPGPEWSALQQA</sequence>
<dbReference type="PROSITE" id="PS01129">
    <property type="entry name" value="PSI_RLU"/>
    <property type="match status" value="1"/>
</dbReference>
<protein>
    <submittedName>
        <fullName evidence="3">tRNA pseudouridine65 synthase</fullName>
        <ecNumber evidence="3">5.4.99.26</ecNumber>
    </submittedName>
</protein>
<dbReference type="OrthoDB" id="9785808at2"/>
<dbReference type="InterPro" id="IPR006145">
    <property type="entry name" value="PsdUridine_synth_RsuA/RluA"/>
</dbReference>
<gene>
    <name evidence="3" type="ORF">HNQ51_001554</name>
</gene>
<dbReference type="SUPFAM" id="SSF55120">
    <property type="entry name" value="Pseudouridine synthase"/>
    <property type="match status" value="1"/>
</dbReference>
<dbReference type="InterPro" id="IPR050188">
    <property type="entry name" value="RluA_PseudoU_synthase"/>
</dbReference>
<dbReference type="PANTHER" id="PTHR21600:SF87">
    <property type="entry name" value="RNA PSEUDOURIDYLATE SYNTHASE DOMAIN-CONTAINING PROTEIN 1"/>
    <property type="match status" value="1"/>
</dbReference>
<name>A0A840S703_9BURK</name>
<proteinExistence type="inferred from homology"/>
<dbReference type="InterPro" id="IPR006224">
    <property type="entry name" value="PsdUridine_synth_RluA-like_CS"/>
</dbReference>
<evidence type="ECO:0000313" key="3">
    <source>
        <dbReference type="EMBL" id="MBB5204240.1"/>
    </source>
</evidence>
<evidence type="ECO:0000313" key="4">
    <source>
        <dbReference type="Proteomes" id="UP000554837"/>
    </source>
</evidence>
<comment type="caution">
    <text evidence="3">The sequence shown here is derived from an EMBL/GenBank/DDBJ whole genome shotgun (WGS) entry which is preliminary data.</text>
</comment>
<dbReference type="EMBL" id="JACHHO010000002">
    <property type="protein sequence ID" value="MBB5204240.1"/>
    <property type="molecule type" value="Genomic_DNA"/>
</dbReference>
<dbReference type="EC" id="5.4.99.26" evidence="3"/>
<dbReference type="InterPro" id="IPR020103">
    <property type="entry name" value="PsdUridine_synth_cat_dom_sf"/>
</dbReference>
<keyword evidence="3" id="KW-0413">Isomerase</keyword>
<dbReference type="RefSeq" id="WP_138856061.1">
    <property type="nucleotide sequence ID" value="NZ_CP040709.1"/>
</dbReference>
<feature type="domain" description="Pseudouridine synthase RsuA/RluA-like" evidence="2">
    <location>
        <begin position="18"/>
        <end position="174"/>
    </location>
</feature>
<dbReference type="Pfam" id="PF00849">
    <property type="entry name" value="PseudoU_synth_2"/>
    <property type="match status" value="1"/>
</dbReference>
<evidence type="ECO:0000256" key="1">
    <source>
        <dbReference type="ARBA" id="ARBA00010876"/>
    </source>
</evidence>
<dbReference type="PANTHER" id="PTHR21600">
    <property type="entry name" value="MITOCHONDRIAL RNA PSEUDOURIDINE SYNTHASE"/>
    <property type="match status" value="1"/>
</dbReference>
<accession>A0A840S703</accession>
<comment type="similarity">
    <text evidence="1">Belongs to the pseudouridine synthase RluA family.</text>
</comment>
<dbReference type="GO" id="GO:0003723">
    <property type="term" value="F:RNA binding"/>
    <property type="evidence" value="ECO:0007669"/>
    <property type="project" value="InterPro"/>
</dbReference>
<evidence type="ECO:0000259" key="2">
    <source>
        <dbReference type="Pfam" id="PF00849"/>
    </source>
</evidence>
<dbReference type="GO" id="GO:0160149">
    <property type="term" value="F:tRNA pseudouridine(65) synthase activity"/>
    <property type="evidence" value="ECO:0007669"/>
    <property type="project" value="UniProtKB-EC"/>
</dbReference>
<keyword evidence="4" id="KW-1185">Reference proteome</keyword>
<dbReference type="GO" id="GO:0000455">
    <property type="term" value="P:enzyme-directed rRNA pseudouridine synthesis"/>
    <property type="evidence" value="ECO:0007669"/>
    <property type="project" value="TreeGrafter"/>
</dbReference>
<dbReference type="Gene3D" id="3.30.2350.10">
    <property type="entry name" value="Pseudouridine synthase"/>
    <property type="match status" value="1"/>
</dbReference>
<organism evidence="3 4">
    <name type="scientific">Inhella inkyongensis</name>
    <dbReference type="NCBI Taxonomy" id="392593"/>
    <lineage>
        <taxon>Bacteria</taxon>
        <taxon>Pseudomonadati</taxon>
        <taxon>Pseudomonadota</taxon>
        <taxon>Betaproteobacteria</taxon>
        <taxon>Burkholderiales</taxon>
        <taxon>Sphaerotilaceae</taxon>
        <taxon>Inhella</taxon>
    </lineage>
</organism>